<dbReference type="InterPro" id="IPR045357">
    <property type="entry name" value="Aminopeptidase_N-like_N"/>
</dbReference>
<dbReference type="GO" id="GO:0070006">
    <property type="term" value="F:metalloaminopeptidase activity"/>
    <property type="evidence" value="ECO:0007669"/>
    <property type="project" value="TreeGrafter"/>
</dbReference>
<comment type="similarity">
    <text evidence="2">Belongs to the peptidase M1 family.</text>
</comment>
<name>A0A077ZWH1_STYLE</name>
<organism evidence="12 13">
    <name type="scientific">Stylonychia lemnae</name>
    <name type="common">Ciliate</name>
    <dbReference type="NCBI Taxonomy" id="5949"/>
    <lineage>
        <taxon>Eukaryota</taxon>
        <taxon>Sar</taxon>
        <taxon>Alveolata</taxon>
        <taxon>Ciliophora</taxon>
        <taxon>Intramacronucleata</taxon>
        <taxon>Spirotrichea</taxon>
        <taxon>Stichotrichia</taxon>
        <taxon>Sporadotrichida</taxon>
        <taxon>Oxytrichidae</taxon>
        <taxon>Stylonychinae</taxon>
        <taxon>Stylonychia</taxon>
    </lineage>
</organism>
<dbReference type="SUPFAM" id="SSF63737">
    <property type="entry name" value="Leukotriene A4 hydrolase N-terminal domain"/>
    <property type="match status" value="1"/>
</dbReference>
<dbReference type="GO" id="GO:0042277">
    <property type="term" value="F:peptide binding"/>
    <property type="evidence" value="ECO:0007669"/>
    <property type="project" value="TreeGrafter"/>
</dbReference>
<accession>A0A077ZWH1</accession>
<evidence type="ECO:0000256" key="4">
    <source>
        <dbReference type="ARBA" id="ARBA00022670"/>
    </source>
</evidence>
<evidence type="ECO:0000259" key="10">
    <source>
        <dbReference type="Pfam" id="PF11838"/>
    </source>
</evidence>
<keyword evidence="7" id="KW-0862">Zinc</keyword>
<dbReference type="CDD" id="cd09602">
    <property type="entry name" value="M1_APN"/>
    <property type="match status" value="1"/>
</dbReference>
<keyword evidence="5" id="KW-0479">Metal-binding</keyword>
<dbReference type="Gene3D" id="1.10.390.10">
    <property type="entry name" value="Neutral Protease Domain 2"/>
    <property type="match status" value="1"/>
</dbReference>
<evidence type="ECO:0000256" key="1">
    <source>
        <dbReference type="ARBA" id="ARBA00001947"/>
    </source>
</evidence>
<dbReference type="EMBL" id="CCKQ01002515">
    <property type="protein sequence ID" value="CDW73615.1"/>
    <property type="molecule type" value="Genomic_DNA"/>
</dbReference>
<dbReference type="GO" id="GO:0006508">
    <property type="term" value="P:proteolysis"/>
    <property type="evidence" value="ECO:0007669"/>
    <property type="project" value="UniProtKB-KW"/>
</dbReference>
<dbReference type="Proteomes" id="UP000039865">
    <property type="component" value="Unassembled WGS sequence"/>
</dbReference>
<dbReference type="SUPFAM" id="SSF55486">
    <property type="entry name" value="Metalloproteases ('zincins'), catalytic domain"/>
    <property type="match status" value="1"/>
</dbReference>
<dbReference type="InterPro" id="IPR014782">
    <property type="entry name" value="Peptidase_M1_dom"/>
</dbReference>
<evidence type="ECO:0000256" key="2">
    <source>
        <dbReference type="ARBA" id="ARBA00010136"/>
    </source>
</evidence>
<dbReference type="Pfam" id="PF17900">
    <property type="entry name" value="Peptidase_M1_N"/>
    <property type="match status" value="1"/>
</dbReference>
<dbReference type="GO" id="GO:0008270">
    <property type="term" value="F:zinc ion binding"/>
    <property type="evidence" value="ECO:0007669"/>
    <property type="project" value="InterPro"/>
</dbReference>
<evidence type="ECO:0000256" key="8">
    <source>
        <dbReference type="ARBA" id="ARBA00023049"/>
    </source>
</evidence>
<evidence type="ECO:0000259" key="9">
    <source>
        <dbReference type="Pfam" id="PF01433"/>
    </source>
</evidence>
<dbReference type="Pfam" id="PF01433">
    <property type="entry name" value="Peptidase_M1"/>
    <property type="match status" value="1"/>
</dbReference>
<proteinExistence type="inferred from homology"/>
<keyword evidence="3 12" id="KW-0031">Aminopeptidase</keyword>
<dbReference type="GO" id="GO:0005737">
    <property type="term" value="C:cytoplasm"/>
    <property type="evidence" value="ECO:0007669"/>
    <property type="project" value="TreeGrafter"/>
</dbReference>
<evidence type="ECO:0000256" key="5">
    <source>
        <dbReference type="ARBA" id="ARBA00022723"/>
    </source>
</evidence>
<dbReference type="OMA" id="CAYTNTG"/>
<evidence type="ECO:0000313" key="12">
    <source>
        <dbReference type="EMBL" id="CDW73615.1"/>
    </source>
</evidence>
<dbReference type="InterPro" id="IPR001930">
    <property type="entry name" value="Peptidase_M1"/>
</dbReference>
<protein>
    <submittedName>
        <fullName evidence="12">Aminopeptidase n</fullName>
    </submittedName>
</protein>
<evidence type="ECO:0000313" key="13">
    <source>
        <dbReference type="Proteomes" id="UP000039865"/>
    </source>
</evidence>
<gene>
    <name evidence="12" type="primary">Contig9216.g9860</name>
    <name evidence="12" type="ORF">STYLEM_2598</name>
</gene>
<sequence length="919" mass="106380">MSFSDQAYDTNIYIKRSDCEFRKEYVKDVTYNVQYCLPKGDHYFGLVNIDLTLNKIPHSRLFLDFRGVSISGLTVNGTLVEEATCFRDHKIYLPSNLLLGDGQNNKISINVHNKYRKDGMGLHTFNDNQDNVRLQFINNIQAQYLYTQFEADYCHFVIPVFDQPDIKAKWTFSAVVPTEWNVVSNEAVDESASERMETALAAVKQSASIFGIDFASVGDVKVHTFHQSFKISTYLYAICAGPYEYQERVTEGFPKMRIYARRSLIKDCDFSEMFTVTQAGMKFYHDLFGKQYPFNKYDQIFTPEHSSGAMENVGCVTYNEIYLFRGEVPSLAKRQKFSNTNLHELAHMWFGNLVTMKWWNDLWLNESFATFMAYLCQTNAPELSYQKTSWVTFLPLKFWGISEDILSKTHPITCEINDTGEAETIFDGISYGKGASFLQIVYNLLGHDVVKQGLHAYFDKYQWQNTELKDFVGTLNEAYTQYGNEKLGKDFNFLEWCDSWLTTSGVNILEPQITYNADGSIRQLLVKQTNDLRGKNKLRAQMIDIALYDENFQPTFIRDYMISDKVELNDIDASHHVGKVTIINVNANDHAYAKIRYDQKSLDNFVASLYKVRDEVTRGQVWRNLWLLVVDRKISSLQYFDFVIQQISHESVDQIIQVALMNLTSLISLYLPTSEVLGKKRIMFETLKHLLQRSDIEPSTRVPIVDNLFGFASSPDHIKVCLDWLEIGAITSESGEEIFKLAQKHKQSIVKLVFPDPSFDLEFKNALLEKTLGDDKSDIAVNVRETCNASLPDTENKRKVWDSLIDHTTQDSIYKRGARMSGFYNWKQLDIVQPYFDEFYEILPTIYEKTPFKYVESFFYSLLPRMEIHDRHIVKLLQLKNATPDNQSNFASLLSEGTELILRQKLIREFAEKSFQEKL</sequence>
<dbReference type="PANTHER" id="PTHR11533:SF299">
    <property type="entry name" value="AMINOPEPTIDASE"/>
    <property type="match status" value="1"/>
</dbReference>
<dbReference type="PRINTS" id="PR00756">
    <property type="entry name" value="ALADIPTASE"/>
</dbReference>
<dbReference type="InParanoid" id="A0A077ZWH1"/>
<comment type="cofactor">
    <cofactor evidence="1">
        <name>Zn(2+)</name>
        <dbReference type="ChEBI" id="CHEBI:29105"/>
    </cofactor>
</comment>
<reference evidence="12 13" key="1">
    <citation type="submission" date="2014-06" db="EMBL/GenBank/DDBJ databases">
        <authorList>
            <person name="Swart Estienne"/>
        </authorList>
    </citation>
    <scope>NUCLEOTIDE SEQUENCE [LARGE SCALE GENOMIC DNA]</scope>
    <source>
        <strain evidence="12 13">130c</strain>
    </source>
</reference>
<feature type="domain" description="ERAP1-like C-terminal" evidence="10">
    <location>
        <begin position="583"/>
        <end position="899"/>
    </location>
</feature>
<keyword evidence="6" id="KW-0378">Hydrolase</keyword>
<dbReference type="InterPro" id="IPR042097">
    <property type="entry name" value="Aminopeptidase_N-like_N_sf"/>
</dbReference>
<dbReference type="Pfam" id="PF11838">
    <property type="entry name" value="ERAP1_C"/>
    <property type="match status" value="1"/>
</dbReference>
<evidence type="ECO:0000256" key="7">
    <source>
        <dbReference type="ARBA" id="ARBA00022833"/>
    </source>
</evidence>
<keyword evidence="8" id="KW-0482">Metalloprotease</keyword>
<dbReference type="AlphaFoldDB" id="A0A077ZWH1"/>
<keyword evidence="13" id="KW-1185">Reference proteome</keyword>
<keyword evidence="4" id="KW-0645">Protease</keyword>
<dbReference type="GO" id="GO:0005615">
    <property type="term" value="C:extracellular space"/>
    <property type="evidence" value="ECO:0007669"/>
    <property type="project" value="TreeGrafter"/>
</dbReference>
<dbReference type="GO" id="GO:0016020">
    <property type="term" value="C:membrane"/>
    <property type="evidence" value="ECO:0007669"/>
    <property type="project" value="TreeGrafter"/>
</dbReference>
<dbReference type="InterPro" id="IPR024571">
    <property type="entry name" value="ERAP1-like_C_dom"/>
</dbReference>
<dbReference type="InterPro" id="IPR050344">
    <property type="entry name" value="Peptidase_M1_aminopeptidases"/>
</dbReference>
<dbReference type="OrthoDB" id="10031169at2759"/>
<evidence type="ECO:0000256" key="6">
    <source>
        <dbReference type="ARBA" id="ARBA00022801"/>
    </source>
</evidence>
<dbReference type="InterPro" id="IPR027268">
    <property type="entry name" value="Peptidase_M4/M1_CTD_sf"/>
</dbReference>
<dbReference type="GO" id="GO:0043171">
    <property type="term" value="P:peptide catabolic process"/>
    <property type="evidence" value="ECO:0007669"/>
    <property type="project" value="TreeGrafter"/>
</dbReference>
<dbReference type="Gene3D" id="2.60.40.1730">
    <property type="entry name" value="tricorn interacting facor f3 domain"/>
    <property type="match status" value="1"/>
</dbReference>
<feature type="domain" description="Peptidase M1 membrane alanine aminopeptidase" evidence="9">
    <location>
        <begin position="275"/>
        <end position="480"/>
    </location>
</feature>
<feature type="domain" description="Aminopeptidase N-like N-terminal" evidence="11">
    <location>
        <begin position="41"/>
        <end position="195"/>
    </location>
</feature>
<evidence type="ECO:0000256" key="3">
    <source>
        <dbReference type="ARBA" id="ARBA00022438"/>
    </source>
</evidence>
<dbReference type="FunFam" id="1.10.390.10:FF:000006">
    <property type="entry name" value="Puromycin-sensitive aminopeptidase"/>
    <property type="match status" value="1"/>
</dbReference>
<evidence type="ECO:0000259" key="11">
    <source>
        <dbReference type="Pfam" id="PF17900"/>
    </source>
</evidence>
<dbReference type="PANTHER" id="PTHR11533">
    <property type="entry name" value="PROTEASE M1 ZINC METALLOPROTEASE"/>
    <property type="match status" value="1"/>
</dbReference>